<dbReference type="SUPFAM" id="SSF53697">
    <property type="entry name" value="SIS domain"/>
    <property type="match status" value="1"/>
</dbReference>
<dbReference type="CDD" id="cd05006">
    <property type="entry name" value="SIS_GmhA"/>
    <property type="match status" value="1"/>
</dbReference>
<dbReference type="AlphaFoldDB" id="A0A7X6RQZ9"/>
<protein>
    <submittedName>
        <fullName evidence="2">SIS domain-containing protein</fullName>
    </submittedName>
</protein>
<dbReference type="PANTHER" id="PTHR30390">
    <property type="entry name" value="SEDOHEPTULOSE 7-PHOSPHATE ISOMERASE / DNAA INITIATOR-ASSOCIATING FACTOR FOR REPLICATION INITIATION"/>
    <property type="match status" value="1"/>
</dbReference>
<feature type="domain" description="SIS" evidence="1">
    <location>
        <begin position="27"/>
        <end position="186"/>
    </location>
</feature>
<keyword evidence="3" id="KW-1185">Reference proteome</keyword>
<comment type="caution">
    <text evidence="2">The sequence shown here is derived from an EMBL/GenBank/DDBJ whole genome shotgun (WGS) entry which is preliminary data.</text>
</comment>
<gene>
    <name evidence="2" type="ORF">HGB44_14020</name>
</gene>
<dbReference type="InterPro" id="IPR046348">
    <property type="entry name" value="SIS_dom_sf"/>
</dbReference>
<evidence type="ECO:0000259" key="1">
    <source>
        <dbReference type="PROSITE" id="PS51464"/>
    </source>
</evidence>
<proteinExistence type="predicted"/>
<reference evidence="2 3" key="1">
    <citation type="submission" date="2020-04" db="EMBL/GenBank/DDBJ databases">
        <title>MicrobeNet Type strains.</title>
        <authorList>
            <person name="Nicholson A.C."/>
        </authorList>
    </citation>
    <scope>NUCLEOTIDE SEQUENCE [LARGE SCALE GENOMIC DNA]</scope>
    <source>
        <strain evidence="2 3">ATCC 23612</strain>
    </source>
</reference>
<accession>A0A7X6RQZ9</accession>
<dbReference type="InterPro" id="IPR035461">
    <property type="entry name" value="GmhA/DiaA"/>
</dbReference>
<evidence type="ECO:0000313" key="3">
    <source>
        <dbReference type="Proteomes" id="UP000553209"/>
    </source>
</evidence>
<dbReference type="Pfam" id="PF13580">
    <property type="entry name" value="SIS_2"/>
    <property type="match status" value="1"/>
</dbReference>
<dbReference type="PROSITE" id="PS51464">
    <property type="entry name" value="SIS"/>
    <property type="match status" value="1"/>
</dbReference>
<dbReference type="Proteomes" id="UP000553209">
    <property type="component" value="Unassembled WGS sequence"/>
</dbReference>
<dbReference type="Gene3D" id="3.40.50.10490">
    <property type="entry name" value="Glucose-6-phosphate isomerase like protein, domain 1"/>
    <property type="match status" value="1"/>
</dbReference>
<dbReference type="EMBL" id="JAAXPG010000012">
    <property type="protein sequence ID" value="NKY98767.1"/>
    <property type="molecule type" value="Genomic_DNA"/>
</dbReference>
<dbReference type="PANTHER" id="PTHR30390:SF6">
    <property type="entry name" value="DNAA INITIATOR-ASSOCIATING PROTEIN DIAA"/>
    <property type="match status" value="1"/>
</dbReference>
<dbReference type="InterPro" id="IPR001347">
    <property type="entry name" value="SIS_dom"/>
</dbReference>
<sequence>MHTHLRQLSSALDGTDAALVEEWGRRAARALSGGQRLFACGNGGSAAEAQHLTAELTGRFEDEREPLSAIALHAETSSVTAIANDYGYHQVYARQLRAHARPGDLLVCMSTSGNSENVVAAAKAAQELGVTCWSLTGPGPSALESLSEETVAVPAPSTSTVQEVHLALVHVFCAAVDAEVAARAHGVFVPERRAAT</sequence>
<name>A0A7X6RQZ9_9ACTN</name>
<organism evidence="2 3">
    <name type="scientific">Nocardiopsis alborubida</name>
    <dbReference type="NCBI Taxonomy" id="146802"/>
    <lineage>
        <taxon>Bacteria</taxon>
        <taxon>Bacillati</taxon>
        <taxon>Actinomycetota</taxon>
        <taxon>Actinomycetes</taxon>
        <taxon>Streptosporangiales</taxon>
        <taxon>Nocardiopsidaceae</taxon>
        <taxon>Nocardiopsis</taxon>
    </lineage>
</organism>
<evidence type="ECO:0000313" key="2">
    <source>
        <dbReference type="EMBL" id="NKY98767.1"/>
    </source>
</evidence>
<dbReference type="GO" id="GO:0097367">
    <property type="term" value="F:carbohydrate derivative binding"/>
    <property type="evidence" value="ECO:0007669"/>
    <property type="project" value="InterPro"/>
</dbReference>
<dbReference type="InterPro" id="IPR050099">
    <property type="entry name" value="SIS_GmhA/DiaA_subfam"/>
</dbReference>
<dbReference type="GO" id="GO:1901135">
    <property type="term" value="P:carbohydrate derivative metabolic process"/>
    <property type="evidence" value="ECO:0007669"/>
    <property type="project" value="InterPro"/>
</dbReference>
<dbReference type="RefSeq" id="WP_061078702.1">
    <property type="nucleotide sequence ID" value="NZ_JAAXPG010000012.1"/>
</dbReference>